<dbReference type="Proteomes" id="UP000259328">
    <property type="component" value="Chromosome"/>
</dbReference>
<keyword evidence="5" id="KW-0067">ATP-binding</keyword>
<evidence type="ECO:0000256" key="5">
    <source>
        <dbReference type="ARBA" id="ARBA00022840"/>
    </source>
</evidence>
<evidence type="ECO:0000259" key="7">
    <source>
        <dbReference type="PROSITE" id="PS51794"/>
    </source>
</evidence>
<evidence type="ECO:0000256" key="2">
    <source>
        <dbReference type="ARBA" id="ARBA00022679"/>
    </source>
</evidence>
<feature type="domain" description="DAC" evidence="7">
    <location>
        <begin position="54"/>
        <end position="202"/>
    </location>
</feature>
<evidence type="ECO:0000313" key="8">
    <source>
        <dbReference type="EMBL" id="SYV93339.1"/>
    </source>
</evidence>
<dbReference type="PANTHER" id="PTHR34185">
    <property type="entry name" value="DIADENYLATE CYCLASE"/>
    <property type="match status" value="1"/>
</dbReference>
<dbReference type="GeneID" id="93530280"/>
<keyword evidence="6" id="KW-0472">Membrane</keyword>
<dbReference type="InterPro" id="IPR003390">
    <property type="entry name" value="DNA_integrity_scan_DisA_N"/>
</dbReference>
<evidence type="ECO:0000256" key="6">
    <source>
        <dbReference type="SAM" id="Phobius"/>
    </source>
</evidence>
<sequence>MNSQIENLAKDVSKLSANNNLVLILLGVTLGAFLLFSAIILIVFKNNFKDFFNKKNRRKKYESLGKSSQIRLINQLRESVTYFSENKIGALITIENSEKLDNLRTDGIILNANISSALLISIFNKNSPLHDGAVIIRDNKVYYASTFYKITSKSLSSEFGSRHRAAMGISEQSDATTIVVSEETGSIKIFKNSTVYTIKLEFFQESLIKYISEESNAK</sequence>
<feature type="transmembrane region" description="Helical" evidence="6">
    <location>
        <begin position="20"/>
        <end position="44"/>
    </location>
</feature>
<gene>
    <name evidence="8" type="ORF">NCTC10124_01078</name>
    <name evidence="9" type="ORF">OIE46_02685</name>
</gene>
<dbReference type="SUPFAM" id="SSF143597">
    <property type="entry name" value="YojJ-like"/>
    <property type="match status" value="1"/>
</dbReference>
<dbReference type="InterPro" id="IPR050338">
    <property type="entry name" value="DisA"/>
</dbReference>
<accession>A0A3B0P9W4</accession>
<dbReference type="RefSeq" id="WP_020003017.1">
    <property type="nucleotide sequence ID" value="NZ_CP034544.1"/>
</dbReference>
<dbReference type="Gene3D" id="3.40.1700.10">
    <property type="entry name" value="DNA integrity scanning protein, DisA, N-terminal domain"/>
    <property type="match status" value="1"/>
</dbReference>
<evidence type="ECO:0000313" key="9">
    <source>
        <dbReference type="EMBL" id="UZW64261.1"/>
    </source>
</evidence>
<dbReference type="PANTHER" id="PTHR34185:SF1">
    <property type="entry name" value="DIADENYLATE CYCLASE"/>
    <property type="match status" value="1"/>
</dbReference>
<dbReference type="Proteomes" id="UP001164481">
    <property type="component" value="Chromosome"/>
</dbReference>
<organism evidence="8 10">
    <name type="scientific">Mycoplasmopsis synoviae</name>
    <name type="common">Mycoplasma synoviae</name>
    <dbReference type="NCBI Taxonomy" id="2109"/>
    <lineage>
        <taxon>Bacteria</taxon>
        <taxon>Bacillati</taxon>
        <taxon>Mycoplasmatota</taxon>
        <taxon>Mycoplasmoidales</taxon>
        <taxon>Metamycoplasmataceae</taxon>
        <taxon>Mycoplasmopsis</taxon>
    </lineage>
</organism>
<dbReference type="GO" id="GO:0005524">
    <property type="term" value="F:ATP binding"/>
    <property type="evidence" value="ECO:0007669"/>
    <property type="project" value="UniProtKB-KW"/>
</dbReference>
<keyword evidence="2" id="KW-0808">Transferase</keyword>
<dbReference type="GO" id="GO:0106408">
    <property type="term" value="F:diadenylate cyclase activity"/>
    <property type="evidence" value="ECO:0007669"/>
    <property type="project" value="UniProtKB-EC"/>
</dbReference>
<keyword evidence="3" id="KW-0548">Nucleotidyltransferase</keyword>
<dbReference type="GO" id="GO:0004016">
    <property type="term" value="F:adenylate cyclase activity"/>
    <property type="evidence" value="ECO:0007669"/>
    <property type="project" value="InterPro"/>
</dbReference>
<name>A0A3B0P9W4_MYCSY</name>
<dbReference type="GO" id="GO:0006171">
    <property type="term" value="P:cAMP biosynthetic process"/>
    <property type="evidence" value="ECO:0007669"/>
    <property type="project" value="InterPro"/>
</dbReference>
<dbReference type="InterPro" id="IPR014046">
    <property type="entry name" value="C-di-AMP_synthase"/>
</dbReference>
<reference evidence="9" key="3">
    <citation type="submission" date="2022-10" db="EMBL/GenBank/DDBJ databases">
        <authorList>
            <person name="Wei X."/>
        </authorList>
    </citation>
    <scope>NUCLEOTIDE SEQUENCE</scope>
    <source>
        <strain evidence="9">SD2</strain>
    </source>
</reference>
<keyword evidence="4" id="KW-0547">Nucleotide-binding</keyword>
<evidence type="ECO:0000256" key="4">
    <source>
        <dbReference type="ARBA" id="ARBA00022741"/>
    </source>
</evidence>
<dbReference type="EMBL" id="LS991953">
    <property type="protein sequence ID" value="SYV93339.1"/>
    <property type="molecule type" value="Genomic_DNA"/>
</dbReference>
<dbReference type="AlphaFoldDB" id="A0A3B0P9W4"/>
<dbReference type="Pfam" id="PF02457">
    <property type="entry name" value="DAC"/>
    <property type="match status" value="1"/>
</dbReference>
<reference evidence="9" key="4">
    <citation type="submission" date="2022-11" db="EMBL/GenBank/DDBJ databases">
        <title>complete genomes of mycoplasma synoviae ZX313 strain and SD2 strain.</title>
        <authorList>
            <person name="Zhong Q."/>
        </authorList>
    </citation>
    <scope>NUCLEOTIDE SEQUENCE</scope>
    <source>
        <strain evidence="9">SD2</strain>
    </source>
</reference>
<evidence type="ECO:0000313" key="10">
    <source>
        <dbReference type="Proteomes" id="UP000259328"/>
    </source>
</evidence>
<reference evidence="10" key="2">
    <citation type="submission" date="2018-06" db="EMBL/GenBank/DDBJ databases">
        <authorList>
            <consortium name="Pathogen Informatics"/>
        </authorList>
    </citation>
    <scope>NUCLEOTIDE SEQUENCE [LARGE SCALE GENOMIC DNA]</scope>
    <source>
        <strain evidence="10">NCTC10124</strain>
    </source>
</reference>
<dbReference type="EMBL" id="CP107525">
    <property type="protein sequence ID" value="UZW64261.1"/>
    <property type="molecule type" value="Genomic_DNA"/>
</dbReference>
<keyword evidence="6" id="KW-0812">Transmembrane</keyword>
<keyword evidence="6" id="KW-1133">Transmembrane helix</keyword>
<evidence type="ECO:0000256" key="3">
    <source>
        <dbReference type="ARBA" id="ARBA00022695"/>
    </source>
</evidence>
<dbReference type="InterPro" id="IPR036888">
    <property type="entry name" value="DNA_integrity_DisA_N_sf"/>
</dbReference>
<comment type="catalytic activity">
    <reaction evidence="1">
        <text>2 ATP = 3',3'-c-di-AMP + 2 diphosphate</text>
        <dbReference type="Rhea" id="RHEA:35655"/>
        <dbReference type="ChEBI" id="CHEBI:30616"/>
        <dbReference type="ChEBI" id="CHEBI:33019"/>
        <dbReference type="ChEBI" id="CHEBI:71500"/>
        <dbReference type="EC" id="2.7.7.85"/>
    </reaction>
</comment>
<protein>
    <submittedName>
        <fullName evidence="9">DNA integrity scanning protein DisA nucleotide-binding domain protein</fullName>
    </submittedName>
    <submittedName>
        <fullName evidence="8">Membrane protein</fullName>
    </submittedName>
</protein>
<proteinExistence type="predicted"/>
<dbReference type="PROSITE" id="PS51794">
    <property type="entry name" value="DAC"/>
    <property type="match status" value="1"/>
</dbReference>
<evidence type="ECO:0000256" key="1">
    <source>
        <dbReference type="ARBA" id="ARBA00000877"/>
    </source>
</evidence>
<dbReference type="PIRSF" id="PIRSF004793">
    <property type="entry name" value="UCP004793"/>
    <property type="match status" value="1"/>
</dbReference>
<reference evidence="8" key="1">
    <citation type="submission" date="2018-06" db="EMBL/GenBank/DDBJ databases">
        <authorList>
            <consortium name="Pathogen Informatics"/>
            <person name="Doyle S."/>
        </authorList>
    </citation>
    <scope>NUCLEOTIDE SEQUENCE</scope>
    <source>
        <strain evidence="8">NCTC10124</strain>
    </source>
</reference>